<keyword evidence="12" id="KW-1185">Reference proteome</keyword>
<dbReference type="InterPro" id="IPR011333">
    <property type="entry name" value="SKP1/BTB/POZ_sf"/>
</dbReference>
<dbReference type="GeneTree" id="ENSGT00940000177223"/>
<evidence type="ECO:0000259" key="10">
    <source>
        <dbReference type="PROSITE" id="PS50097"/>
    </source>
</evidence>
<organism evidence="11 12">
    <name type="scientific">Labrus bergylta</name>
    <name type="common">ballan wrasse</name>
    <dbReference type="NCBI Taxonomy" id="56723"/>
    <lineage>
        <taxon>Eukaryota</taxon>
        <taxon>Metazoa</taxon>
        <taxon>Chordata</taxon>
        <taxon>Craniata</taxon>
        <taxon>Vertebrata</taxon>
        <taxon>Euteleostomi</taxon>
        <taxon>Actinopterygii</taxon>
        <taxon>Neopterygii</taxon>
        <taxon>Teleostei</taxon>
        <taxon>Neoteleostei</taxon>
        <taxon>Acanthomorphata</taxon>
        <taxon>Eupercaria</taxon>
        <taxon>Labriformes</taxon>
        <taxon>Labridae</taxon>
        <taxon>Labrus</taxon>
    </lineage>
</organism>
<evidence type="ECO:0000313" key="12">
    <source>
        <dbReference type="Proteomes" id="UP000261660"/>
    </source>
</evidence>
<sequence>METFFFLSHNDICLDSKLRSQREAGLFCDITLRTNGRSYSAHRAVLAAVSDHFQEIFTDMDSGMKADIDLTENITACAFLSVKGAAYKNLKESAPCALMESVPPC</sequence>
<proteinExistence type="predicted"/>
<protein>
    <recommendedName>
        <fullName evidence="10">BTB domain-containing protein</fullName>
    </recommendedName>
</protein>
<evidence type="ECO:0000256" key="5">
    <source>
        <dbReference type="ARBA" id="ARBA00022833"/>
    </source>
</evidence>
<reference evidence="11" key="2">
    <citation type="submission" date="2025-09" db="UniProtKB">
        <authorList>
            <consortium name="Ensembl"/>
        </authorList>
    </citation>
    <scope>IDENTIFICATION</scope>
</reference>
<keyword evidence="8" id="KW-0804">Transcription</keyword>
<dbReference type="AlphaFoldDB" id="A0A3Q3EUW4"/>
<evidence type="ECO:0000256" key="4">
    <source>
        <dbReference type="ARBA" id="ARBA00022771"/>
    </source>
</evidence>
<evidence type="ECO:0000256" key="7">
    <source>
        <dbReference type="ARBA" id="ARBA00023125"/>
    </source>
</evidence>
<dbReference type="PROSITE" id="PS50097">
    <property type="entry name" value="BTB"/>
    <property type="match status" value="1"/>
</dbReference>
<keyword evidence="3" id="KW-0677">Repeat</keyword>
<dbReference type="Pfam" id="PF00651">
    <property type="entry name" value="BTB"/>
    <property type="match status" value="1"/>
</dbReference>
<dbReference type="GO" id="GO:0005634">
    <property type="term" value="C:nucleus"/>
    <property type="evidence" value="ECO:0007669"/>
    <property type="project" value="UniProtKB-SubCell"/>
</dbReference>
<evidence type="ECO:0000256" key="2">
    <source>
        <dbReference type="ARBA" id="ARBA00022723"/>
    </source>
</evidence>
<dbReference type="InterPro" id="IPR000210">
    <property type="entry name" value="BTB/POZ_dom"/>
</dbReference>
<evidence type="ECO:0000256" key="3">
    <source>
        <dbReference type="ARBA" id="ARBA00022737"/>
    </source>
</evidence>
<reference evidence="11" key="1">
    <citation type="submission" date="2025-08" db="UniProtKB">
        <authorList>
            <consortium name="Ensembl"/>
        </authorList>
    </citation>
    <scope>IDENTIFICATION</scope>
</reference>
<dbReference type="PANTHER" id="PTHR46105:SF5">
    <property type="entry name" value="ZINC FINGER AND BTB DOMAIN-CONTAINING PROTEIN 44 ISOFORM X1"/>
    <property type="match status" value="1"/>
</dbReference>
<keyword evidence="5" id="KW-0862">Zinc</keyword>
<dbReference type="GO" id="GO:0000981">
    <property type="term" value="F:DNA-binding transcription factor activity, RNA polymerase II-specific"/>
    <property type="evidence" value="ECO:0007669"/>
    <property type="project" value="TreeGrafter"/>
</dbReference>
<feature type="domain" description="BTB" evidence="10">
    <location>
        <begin position="28"/>
        <end position="59"/>
    </location>
</feature>
<accession>A0A3Q3EUW4</accession>
<keyword evidence="7" id="KW-0238">DNA-binding</keyword>
<dbReference type="InterPro" id="IPR050457">
    <property type="entry name" value="ZnFinger_BTB_dom_contain"/>
</dbReference>
<evidence type="ECO:0000256" key="9">
    <source>
        <dbReference type="ARBA" id="ARBA00023242"/>
    </source>
</evidence>
<dbReference type="Gene3D" id="3.30.710.10">
    <property type="entry name" value="Potassium Channel Kv1.1, Chain A"/>
    <property type="match status" value="1"/>
</dbReference>
<dbReference type="InParanoid" id="A0A3Q3EUW4"/>
<evidence type="ECO:0000256" key="1">
    <source>
        <dbReference type="ARBA" id="ARBA00004123"/>
    </source>
</evidence>
<name>A0A3Q3EUW4_9LABR</name>
<dbReference type="GO" id="GO:0000978">
    <property type="term" value="F:RNA polymerase II cis-regulatory region sequence-specific DNA binding"/>
    <property type="evidence" value="ECO:0007669"/>
    <property type="project" value="TreeGrafter"/>
</dbReference>
<dbReference type="SUPFAM" id="SSF54695">
    <property type="entry name" value="POZ domain"/>
    <property type="match status" value="1"/>
</dbReference>
<dbReference type="Proteomes" id="UP000261660">
    <property type="component" value="Unplaced"/>
</dbReference>
<keyword evidence="4" id="KW-0863">Zinc-finger</keyword>
<keyword evidence="9" id="KW-0539">Nucleus</keyword>
<keyword evidence="2" id="KW-0479">Metal-binding</keyword>
<keyword evidence="6" id="KW-0805">Transcription regulation</keyword>
<evidence type="ECO:0000256" key="8">
    <source>
        <dbReference type="ARBA" id="ARBA00023163"/>
    </source>
</evidence>
<evidence type="ECO:0000313" key="11">
    <source>
        <dbReference type="Ensembl" id="ENSLBEP00000011144.1"/>
    </source>
</evidence>
<dbReference type="Ensembl" id="ENSLBET00000011727.1">
    <property type="protein sequence ID" value="ENSLBEP00000011144.1"/>
    <property type="gene ID" value="ENSLBEG00000008585.1"/>
</dbReference>
<dbReference type="STRING" id="56723.ENSLBEP00000011144"/>
<dbReference type="GO" id="GO:0008270">
    <property type="term" value="F:zinc ion binding"/>
    <property type="evidence" value="ECO:0007669"/>
    <property type="project" value="UniProtKB-KW"/>
</dbReference>
<comment type="subcellular location">
    <subcellularLocation>
        <location evidence="1">Nucleus</location>
    </subcellularLocation>
</comment>
<dbReference type="PANTHER" id="PTHR46105">
    <property type="entry name" value="AGAP004733-PA"/>
    <property type="match status" value="1"/>
</dbReference>
<evidence type="ECO:0000256" key="6">
    <source>
        <dbReference type="ARBA" id="ARBA00023015"/>
    </source>
</evidence>